<dbReference type="Pfam" id="PF25583">
    <property type="entry name" value="WCX"/>
    <property type="match status" value="1"/>
</dbReference>
<reference evidence="4" key="1">
    <citation type="journal article" date="2019" name="Int. J. Syst. Evol. Microbiol.">
        <title>The Global Catalogue of Microorganisms (GCM) 10K type strain sequencing project: providing services to taxonomists for standard genome sequencing and annotation.</title>
        <authorList>
            <consortium name="The Broad Institute Genomics Platform"/>
            <consortium name="The Broad Institute Genome Sequencing Center for Infectious Disease"/>
            <person name="Wu L."/>
            <person name="Ma J."/>
        </authorList>
    </citation>
    <scope>NUCLEOTIDE SEQUENCE [LARGE SCALE GENOMIC DNA]</scope>
    <source>
        <strain evidence="4">JCM 17923</strain>
    </source>
</reference>
<evidence type="ECO:0000259" key="2">
    <source>
        <dbReference type="Pfam" id="PF25583"/>
    </source>
</evidence>
<dbReference type="InterPro" id="IPR051534">
    <property type="entry name" value="CBASS_pafABC_assoc_protein"/>
</dbReference>
<dbReference type="PANTHER" id="PTHR34580:SF9">
    <property type="entry name" value="SLL5097 PROTEIN"/>
    <property type="match status" value="1"/>
</dbReference>
<dbReference type="InterPro" id="IPR057727">
    <property type="entry name" value="WCX_dom"/>
</dbReference>
<dbReference type="Proteomes" id="UP001501153">
    <property type="component" value="Unassembled WGS sequence"/>
</dbReference>
<feature type="domain" description="WYL" evidence="1">
    <location>
        <begin position="121"/>
        <end position="189"/>
    </location>
</feature>
<dbReference type="Pfam" id="PF13280">
    <property type="entry name" value="WYL"/>
    <property type="match status" value="1"/>
</dbReference>
<sequence length="301" mass="34417">MTTQAHLQRHLALASLLHHAKRALTFEQIQSYLLSQSSLQDIMTSYTKRTFQRDVLVLAEDFCINVSYDQKQRGYVVTSTDPLPAGHQRLLEALELQAFLRLPAALAPHVQLEVRQPLGLEHLRPLLYAVQARQLVAFSYCKFWEDQPTRRLVGPLLLKEFKGRWYLLATKPETGELRCFGLDRITDLEQSPHSFTHPITFDASAYYAEAFGIIRPDDELPQQVVLSLSPTQARYVQTYPLHASQQVLSQSGTETRIELQVFDTHDFRMELLSMGEEVQVIAPAGLRKWMSRTCKAVAGFY</sequence>
<proteinExistence type="predicted"/>
<name>A0ABP8IL00_9BACT</name>
<dbReference type="InterPro" id="IPR026881">
    <property type="entry name" value="WYL_dom"/>
</dbReference>
<dbReference type="EMBL" id="BAABGZ010000062">
    <property type="protein sequence ID" value="GAA4361829.1"/>
    <property type="molecule type" value="Genomic_DNA"/>
</dbReference>
<feature type="domain" description="WCX" evidence="2">
    <location>
        <begin position="221"/>
        <end position="297"/>
    </location>
</feature>
<dbReference type="PANTHER" id="PTHR34580">
    <property type="match status" value="1"/>
</dbReference>
<protein>
    <submittedName>
        <fullName evidence="3">WYL domain-containing protein</fullName>
    </submittedName>
</protein>
<evidence type="ECO:0000313" key="3">
    <source>
        <dbReference type="EMBL" id="GAA4361829.1"/>
    </source>
</evidence>
<keyword evidence="4" id="KW-1185">Reference proteome</keyword>
<gene>
    <name evidence="3" type="ORF">GCM10023185_29130</name>
</gene>
<evidence type="ECO:0000313" key="4">
    <source>
        <dbReference type="Proteomes" id="UP001501153"/>
    </source>
</evidence>
<comment type="caution">
    <text evidence="3">The sequence shown here is derived from an EMBL/GenBank/DDBJ whole genome shotgun (WGS) entry which is preliminary data.</text>
</comment>
<evidence type="ECO:0000259" key="1">
    <source>
        <dbReference type="Pfam" id="PF13280"/>
    </source>
</evidence>
<dbReference type="PROSITE" id="PS52050">
    <property type="entry name" value="WYL"/>
    <property type="match status" value="1"/>
</dbReference>
<accession>A0ABP8IL00</accession>
<organism evidence="3 4">
    <name type="scientific">Hymenobacter saemangeumensis</name>
    <dbReference type="NCBI Taxonomy" id="1084522"/>
    <lineage>
        <taxon>Bacteria</taxon>
        <taxon>Pseudomonadati</taxon>
        <taxon>Bacteroidota</taxon>
        <taxon>Cytophagia</taxon>
        <taxon>Cytophagales</taxon>
        <taxon>Hymenobacteraceae</taxon>
        <taxon>Hymenobacter</taxon>
    </lineage>
</organism>